<evidence type="ECO:0000313" key="1">
    <source>
        <dbReference type="EMBL" id="MFJ4082846.1"/>
    </source>
</evidence>
<proteinExistence type="predicted"/>
<protein>
    <submittedName>
        <fullName evidence="1">Uncharacterized protein</fullName>
    </submittedName>
</protein>
<gene>
    <name evidence="1" type="ORF">ACIP2Z_28290</name>
</gene>
<comment type="caution">
    <text evidence="1">The sequence shown here is derived from an EMBL/GenBank/DDBJ whole genome shotgun (WGS) entry which is preliminary data.</text>
</comment>
<sequence length="44" mass="4751">MIDPYFEGTEVLAAEDTAAGVACMVTRPRHGSVGELWIMPTEQA</sequence>
<organism evidence="1 2">
    <name type="scientific">Streptomyces iakyrus</name>
    <dbReference type="NCBI Taxonomy" id="68219"/>
    <lineage>
        <taxon>Bacteria</taxon>
        <taxon>Bacillati</taxon>
        <taxon>Actinomycetota</taxon>
        <taxon>Actinomycetes</taxon>
        <taxon>Kitasatosporales</taxon>
        <taxon>Streptomycetaceae</taxon>
        <taxon>Streptomyces</taxon>
    </lineage>
</organism>
<keyword evidence="2" id="KW-1185">Reference proteome</keyword>
<dbReference type="Proteomes" id="UP001617511">
    <property type="component" value="Unassembled WGS sequence"/>
</dbReference>
<accession>A0ABW8FL95</accession>
<dbReference type="EMBL" id="JBIVGG010000013">
    <property type="protein sequence ID" value="MFJ4082846.1"/>
    <property type="molecule type" value="Genomic_DNA"/>
</dbReference>
<dbReference type="RefSeq" id="WP_402074547.1">
    <property type="nucleotide sequence ID" value="NZ_JBIVGG010000013.1"/>
</dbReference>
<evidence type="ECO:0000313" key="2">
    <source>
        <dbReference type="Proteomes" id="UP001617511"/>
    </source>
</evidence>
<reference evidence="1 2" key="1">
    <citation type="submission" date="2024-10" db="EMBL/GenBank/DDBJ databases">
        <title>The Natural Products Discovery Center: Release of the First 8490 Sequenced Strains for Exploring Actinobacteria Biosynthetic Diversity.</title>
        <authorList>
            <person name="Kalkreuter E."/>
            <person name="Kautsar S.A."/>
            <person name="Yang D."/>
            <person name="Bader C.D."/>
            <person name="Teijaro C.N."/>
            <person name="Fluegel L."/>
            <person name="Davis C.M."/>
            <person name="Simpson J.R."/>
            <person name="Lauterbach L."/>
            <person name="Steele A.D."/>
            <person name="Gui C."/>
            <person name="Meng S."/>
            <person name="Li G."/>
            <person name="Viehrig K."/>
            <person name="Ye F."/>
            <person name="Su P."/>
            <person name="Kiefer A.F."/>
            <person name="Nichols A."/>
            <person name="Cepeda A.J."/>
            <person name="Yan W."/>
            <person name="Fan B."/>
            <person name="Jiang Y."/>
            <person name="Adhikari A."/>
            <person name="Zheng C.-J."/>
            <person name="Schuster L."/>
            <person name="Cowan T.M."/>
            <person name="Smanski M.J."/>
            <person name="Chevrette M.G."/>
            <person name="De Carvalho L.P.S."/>
            <person name="Shen B."/>
        </authorList>
    </citation>
    <scope>NUCLEOTIDE SEQUENCE [LARGE SCALE GENOMIC DNA]</scope>
    <source>
        <strain evidence="1 2">NPDC089932</strain>
    </source>
</reference>
<name>A0ABW8FL95_9ACTN</name>